<feature type="domain" description="Endonuclease/exonuclease/phosphatase" evidence="2">
    <location>
        <begin position="7"/>
        <end position="210"/>
    </location>
</feature>
<evidence type="ECO:0000313" key="3">
    <source>
        <dbReference type="EMBL" id="CAG2235636.1"/>
    </source>
</evidence>
<dbReference type="Pfam" id="PF03372">
    <property type="entry name" value="Exo_endo_phos"/>
    <property type="match status" value="1"/>
</dbReference>
<name>A0A8S3U4D6_MYTED</name>
<dbReference type="Gene3D" id="3.60.10.10">
    <property type="entry name" value="Endonuclease/exonuclease/phosphatase"/>
    <property type="match status" value="1"/>
</dbReference>
<dbReference type="OrthoDB" id="6166306at2759"/>
<evidence type="ECO:0008006" key="5">
    <source>
        <dbReference type="Google" id="ProtNLM"/>
    </source>
</evidence>
<evidence type="ECO:0000259" key="1">
    <source>
        <dbReference type="Pfam" id="PF00078"/>
    </source>
</evidence>
<evidence type="ECO:0000313" key="4">
    <source>
        <dbReference type="Proteomes" id="UP000683360"/>
    </source>
</evidence>
<dbReference type="CDD" id="cd01650">
    <property type="entry name" value="RT_nLTR_like"/>
    <property type="match status" value="1"/>
</dbReference>
<dbReference type="InterPro" id="IPR000477">
    <property type="entry name" value="RT_dom"/>
</dbReference>
<dbReference type="InterPro" id="IPR005135">
    <property type="entry name" value="Endo/exonuclease/phosphatase"/>
</dbReference>
<evidence type="ECO:0000259" key="2">
    <source>
        <dbReference type="Pfam" id="PF03372"/>
    </source>
</evidence>
<proteinExistence type="predicted"/>
<dbReference type="AlphaFoldDB" id="A0A8S3U4D6"/>
<comment type="caution">
    <text evidence="3">The sequence shown here is derived from an EMBL/GenBank/DDBJ whole genome shotgun (WGS) entry which is preliminary data.</text>
</comment>
<keyword evidence="4" id="KW-1185">Reference proteome</keyword>
<dbReference type="SUPFAM" id="SSF56219">
    <property type="entry name" value="DNase I-like"/>
    <property type="match status" value="1"/>
</dbReference>
<gene>
    <name evidence="3" type="ORF">MEDL_48213</name>
</gene>
<reference evidence="3" key="1">
    <citation type="submission" date="2021-03" db="EMBL/GenBank/DDBJ databases">
        <authorList>
            <person name="Bekaert M."/>
        </authorList>
    </citation>
    <scope>NUCLEOTIDE SEQUENCE</scope>
</reference>
<dbReference type="Pfam" id="PF00078">
    <property type="entry name" value="RVT_1"/>
    <property type="match status" value="1"/>
</dbReference>
<sequence>MFLISCVKHYDLDILGLAETHLTGDNVISVEGYQWFGLNRKHIHVRAKSGSGGVGILIRNSICNEFDITIADNDTEGILWIKLENKTNANNVLYVCVVYLPPENSTRAVNVHEFFDNLMTKVYTVPQGNPFYICGDWNSRCSDFVDSITGIDNLPDRHVVDFQCNSYGKVFCEFLTDISCCILNGRNTLLNDYTYVSTRGLSVVDYCVVPYEMLDIFNKFKVTRTSLIIEQICANGKFDLQKIIPDHSLLTWEITLKFSQSNKNAAQPKNNRKTKTKYDIKNIPEDWLSSESALNDIDIIIQNLEFSNVTQDKINNMYDAFVNVIKTEMSTKLSSKVIVLSDGVNNKRRRCKKPWWSEELTELWNDVCASEKIWIKCKIQNQKKFFRQVFVNKRKLFDKAVQKAKRQYWYSMQEELSNSCGNPKEFWRKIGKIGVGSERQNYIPMEVKLDNGQISSDKDEVLNKWKCDFSNMFNRNDDSDVNICENDVDVIYDDMLDCEISVEEVFNVLKCSKNGKSPGYDEIPVELYKNQTMLNALTRVFNICFDSGKVPAMWSKGIITPIPKSSTSDPRDPLSYRGITLAPVSYKLYCGVLNSRLTYKLDDIDFLCDEQNGFRKGRSTVDHLSTLATIIETRKLRKQSTYVAFIDFKKAYDWINRNLLFCKLKTLGPELCEQSRILIHTKHDNILVCGDRATFDQFTPTQELV</sequence>
<accession>A0A8S3U4D6</accession>
<dbReference type="EMBL" id="CAJPWZ010002323">
    <property type="protein sequence ID" value="CAG2235636.1"/>
    <property type="molecule type" value="Genomic_DNA"/>
</dbReference>
<feature type="domain" description="Reverse transcriptase" evidence="1">
    <location>
        <begin position="562"/>
        <end position="669"/>
    </location>
</feature>
<dbReference type="Proteomes" id="UP000683360">
    <property type="component" value="Unassembled WGS sequence"/>
</dbReference>
<protein>
    <recommendedName>
        <fullName evidence="5">Reverse transcriptase domain-containing protein</fullName>
    </recommendedName>
</protein>
<dbReference type="PANTHER" id="PTHR19446">
    <property type="entry name" value="REVERSE TRANSCRIPTASES"/>
    <property type="match status" value="1"/>
</dbReference>
<dbReference type="InterPro" id="IPR036691">
    <property type="entry name" value="Endo/exonu/phosph_ase_sf"/>
</dbReference>
<dbReference type="GO" id="GO:0003824">
    <property type="term" value="F:catalytic activity"/>
    <property type="evidence" value="ECO:0007669"/>
    <property type="project" value="InterPro"/>
</dbReference>
<organism evidence="3 4">
    <name type="scientific">Mytilus edulis</name>
    <name type="common">Blue mussel</name>
    <dbReference type="NCBI Taxonomy" id="6550"/>
    <lineage>
        <taxon>Eukaryota</taxon>
        <taxon>Metazoa</taxon>
        <taxon>Spiralia</taxon>
        <taxon>Lophotrochozoa</taxon>
        <taxon>Mollusca</taxon>
        <taxon>Bivalvia</taxon>
        <taxon>Autobranchia</taxon>
        <taxon>Pteriomorphia</taxon>
        <taxon>Mytilida</taxon>
        <taxon>Mytiloidea</taxon>
        <taxon>Mytilidae</taxon>
        <taxon>Mytilinae</taxon>
        <taxon>Mytilus</taxon>
    </lineage>
</organism>